<reference evidence="3" key="1">
    <citation type="journal article" date="2005" name="Nature">
        <title>The map-based sequence of the rice genome.</title>
        <authorList>
            <consortium name="International rice genome sequencing project (IRGSP)"/>
            <person name="Matsumoto T."/>
            <person name="Wu J."/>
            <person name="Kanamori H."/>
            <person name="Katayose Y."/>
            <person name="Fujisawa M."/>
            <person name="Namiki N."/>
            <person name="Mizuno H."/>
            <person name="Yamamoto K."/>
            <person name="Antonio B.A."/>
            <person name="Baba T."/>
            <person name="Sakata K."/>
            <person name="Nagamura Y."/>
            <person name="Aoki H."/>
            <person name="Arikawa K."/>
            <person name="Arita K."/>
            <person name="Bito T."/>
            <person name="Chiden Y."/>
            <person name="Fujitsuka N."/>
            <person name="Fukunaka R."/>
            <person name="Hamada M."/>
            <person name="Harada C."/>
            <person name="Hayashi A."/>
            <person name="Hijishita S."/>
            <person name="Honda M."/>
            <person name="Hosokawa S."/>
            <person name="Ichikawa Y."/>
            <person name="Idonuma A."/>
            <person name="Iijima M."/>
            <person name="Ikeda M."/>
            <person name="Ikeno M."/>
            <person name="Ito K."/>
            <person name="Ito S."/>
            <person name="Ito T."/>
            <person name="Ito Y."/>
            <person name="Ito Y."/>
            <person name="Iwabuchi A."/>
            <person name="Kamiya K."/>
            <person name="Karasawa W."/>
            <person name="Kurita K."/>
            <person name="Katagiri S."/>
            <person name="Kikuta A."/>
            <person name="Kobayashi H."/>
            <person name="Kobayashi N."/>
            <person name="Machita K."/>
            <person name="Maehara T."/>
            <person name="Masukawa M."/>
            <person name="Mizubayashi T."/>
            <person name="Mukai Y."/>
            <person name="Nagasaki H."/>
            <person name="Nagata Y."/>
            <person name="Naito S."/>
            <person name="Nakashima M."/>
            <person name="Nakama Y."/>
            <person name="Nakamichi Y."/>
            <person name="Nakamura M."/>
            <person name="Meguro A."/>
            <person name="Negishi M."/>
            <person name="Ohta I."/>
            <person name="Ohta T."/>
            <person name="Okamoto M."/>
            <person name="Ono N."/>
            <person name="Saji S."/>
            <person name="Sakaguchi M."/>
            <person name="Sakai K."/>
            <person name="Shibata M."/>
            <person name="Shimokawa T."/>
            <person name="Song J."/>
            <person name="Takazaki Y."/>
            <person name="Terasawa K."/>
            <person name="Tsugane M."/>
            <person name="Tsuji K."/>
            <person name="Ueda S."/>
            <person name="Waki K."/>
            <person name="Yamagata H."/>
            <person name="Yamamoto M."/>
            <person name="Yamamoto S."/>
            <person name="Yamane H."/>
            <person name="Yoshiki S."/>
            <person name="Yoshihara R."/>
            <person name="Yukawa K."/>
            <person name="Zhong H."/>
            <person name="Yano M."/>
            <person name="Yuan Q."/>
            <person name="Ouyang S."/>
            <person name="Liu J."/>
            <person name="Jones K.M."/>
            <person name="Gansberger K."/>
            <person name="Moffat K."/>
            <person name="Hill J."/>
            <person name="Bera J."/>
            <person name="Fadrosh D."/>
            <person name="Jin S."/>
            <person name="Johri S."/>
            <person name="Kim M."/>
            <person name="Overton L."/>
            <person name="Reardon M."/>
            <person name="Tsitrin T."/>
            <person name="Vuong H."/>
            <person name="Weaver B."/>
            <person name="Ciecko A."/>
            <person name="Tallon L."/>
            <person name="Jackson J."/>
            <person name="Pai G."/>
            <person name="Aken S.V."/>
            <person name="Utterback T."/>
            <person name="Reidmuller S."/>
            <person name="Feldblyum T."/>
            <person name="Hsiao J."/>
            <person name="Zismann V."/>
            <person name="Iobst S."/>
            <person name="de Vazeille A.R."/>
            <person name="Buell C.R."/>
            <person name="Ying K."/>
            <person name="Li Y."/>
            <person name="Lu T."/>
            <person name="Huang Y."/>
            <person name="Zhao Q."/>
            <person name="Feng Q."/>
            <person name="Zhang L."/>
            <person name="Zhu J."/>
            <person name="Weng Q."/>
            <person name="Mu J."/>
            <person name="Lu Y."/>
            <person name="Fan D."/>
            <person name="Liu Y."/>
            <person name="Guan J."/>
            <person name="Zhang Y."/>
            <person name="Yu S."/>
            <person name="Liu X."/>
            <person name="Zhang Y."/>
            <person name="Hong G."/>
            <person name="Han B."/>
            <person name="Choisne N."/>
            <person name="Demange N."/>
            <person name="Orjeda G."/>
            <person name="Samain S."/>
            <person name="Cattolico L."/>
            <person name="Pelletier E."/>
            <person name="Couloux A."/>
            <person name="Segurens B."/>
            <person name="Wincker P."/>
            <person name="D'Hont A."/>
            <person name="Scarpelli C."/>
            <person name="Weissenbach J."/>
            <person name="Salanoubat M."/>
            <person name="Quetier F."/>
            <person name="Yu Y."/>
            <person name="Kim H.R."/>
            <person name="Rambo T."/>
            <person name="Currie J."/>
            <person name="Collura K."/>
            <person name="Luo M."/>
            <person name="Yang T."/>
            <person name="Ammiraju J.S.S."/>
            <person name="Engler F."/>
            <person name="Soderlund C."/>
            <person name="Wing R.A."/>
            <person name="Palmer L.E."/>
            <person name="de la Bastide M."/>
            <person name="Spiegel L."/>
            <person name="Nascimento L."/>
            <person name="Zutavern T."/>
            <person name="O'Shaughnessy A."/>
            <person name="Dike S."/>
            <person name="Dedhia N."/>
            <person name="Preston R."/>
            <person name="Balija V."/>
            <person name="McCombie W.R."/>
            <person name="Chow T."/>
            <person name="Chen H."/>
            <person name="Chung M."/>
            <person name="Chen C."/>
            <person name="Shaw J."/>
            <person name="Wu H."/>
            <person name="Hsiao K."/>
            <person name="Chao Y."/>
            <person name="Chu M."/>
            <person name="Cheng C."/>
            <person name="Hour A."/>
            <person name="Lee P."/>
            <person name="Lin S."/>
            <person name="Lin Y."/>
            <person name="Liou J."/>
            <person name="Liu S."/>
            <person name="Hsing Y."/>
            <person name="Raghuvanshi S."/>
            <person name="Mohanty A."/>
            <person name="Bharti A.K."/>
            <person name="Gaur A."/>
            <person name="Gupta V."/>
            <person name="Kumar D."/>
            <person name="Ravi V."/>
            <person name="Vij S."/>
            <person name="Kapur A."/>
            <person name="Khurana P."/>
            <person name="Khurana P."/>
            <person name="Khurana J.P."/>
            <person name="Tyagi A.K."/>
            <person name="Gaikwad K."/>
            <person name="Singh A."/>
            <person name="Dalal V."/>
            <person name="Srivastava S."/>
            <person name="Dixit A."/>
            <person name="Pal A.K."/>
            <person name="Ghazi I.A."/>
            <person name="Yadav M."/>
            <person name="Pandit A."/>
            <person name="Bhargava A."/>
            <person name="Sureshbabu K."/>
            <person name="Batra K."/>
            <person name="Sharma T.R."/>
            <person name="Mohapatra T."/>
            <person name="Singh N.K."/>
            <person name="Messing J."/>
            <person name="Nelson A.B."/>
            <person name="Fuks G."/>
            <person name="Kavchok S."/>
            <person name="Keizer G."/>
            <person name="Linton E."/>
            <person name="Llaca V."/>
            <person name="Song R."/>
            <person name="Tanyolac B."/>
            <person name="Young S."/>
            <person name="Ho-Il K."/>
            <person name="Hahn J.H."/>
            <person name="Sangsakoo G."/>
            <person name="Vanavichit A."/>
            <person name="de Mattos Luiz.A.T."/>
            <person name="Zimmer P.D."/>
            <person name="Malone G."/>
            <person name="Dellagostin O."/>
            <person name="de Oliveira A.C."/>
            <person name="Bevan M."/>
            <person name="Bancroft I."/>
            <person name="Minx P."/>
            <person name="Cordum H."/>
            <person name="Wilson R."/>
            <person name="Cheng Z."/>
            <person name="Jin W."/>
            <person name="Jiang J."/>
            <person name="Leong S.A."/>
            <person name="Iwama H."/>
            <person name="Gojobori T."/>
            <person name="Itoh T."/>
            <person name="Niimura Y."/>
            <person name="Fujii Y."/>
            <person name="Habara T."/>
            <person name="Sakai H."/>
            <person name="Sato Y."/>
            <person name="Wilson G."/>
            <person name="Kumar K."/>
            <person name="McCouch S."/>
            <person name="Juretic N."/>
            <person name="Hoen D."/>
            <person name="Wright S."/>
            <person name="Bruskiewich R."/>
            <person name="Bureau T."/>
            <person name="Miyao A."/>
            <person name="Hirochika H."/>
            <person name="Nishikawa T."/>
            <person name="Kadowaki K."/>
            <person name="Sugiura M."/>
            <person name="Burr B."/>
            <person name="Sasaki T."/>
        </authorList>
    </citation>
    <scope>NUCLEOTIDE SEQUENCE [LARGE SCALE GENOMIC DNA]</scope>
    <source>
        <strain evidence="3">cv. Nipponbare</strain>
    </source>
</reference>
<gene>
    <name evidence="2" type="ordered locus">Os05g0202900</name>
    <name evidence="2" type="ORF">OSNPB_050202900</name>
</gene>
<reference evidence="2 3" key="2">
    <citation type="journal article" date="2013" name="Plant Cell Physiol.">
        <title>Rice Annotation Project Database (RAP-DB): an integrative and interactive database for rice genomics.</title>
        <authorList>
            <person name="Sakai H."/>
            <person name="Lee S.S."/>
            <person name="Tanaka T."/>
            <person name="Numa H."/>
            <person name="Kim J."/>
            <person name="Kawahara Y."/>
            <person name="Wakimoto H."/>
            <person name="Yang C.C."/>
            <person name="Iwamoto M."/>
            <person name="Abe T."/>
            <person name="Yamada Y."/>
            <person name="Muto A."/>
            <person name="Inokuchi H."/>
            <person name="Ikemura T."/>
            <person name="Matsumoto T."/>
            <person name="Sasaki T."/>
            <person name="Itoh T."/>
        </authorList>
    </citation>
    <scope>NUCLEOTIDE SEQUENCE [LARGE SCALE GENOMIC DNA]</scope>
    <source>
        <strain evidence="3">cv. Nipponbare</strain>
    </source>
</reference>
<feature type="region of interest" description="Disordered" evidence="1">
    <location>
        <begin position="1"/>
        <end position="42"/>
    </location>
</feature>
<name>A0A0N7KKB2_ORYSJ</name>
<dbReference type="EMBL" id="AP014961">
    <property type="protein sequence ID" value="BAS92729.1"/>
    <property type="molecule type" value="Genomic_DNA"/>
</dbReference>
<sequence>MERSPGHPPCAAHATRRRPILRPHGYAPPPPTSLPSLGSRRSGAPPGIVVASWLSVSSIVAGSGGHTLPGPGASIPGARSSLPTPSCVRSRPVNAVTIIEGLRLARSTRRLEPEGRRDARGEEGAKTYVVCLLHGSRGGQVGRRAYSSYVPACCVVDSTMAGIWLQFGATSMYQTERLTEVLEPKYWSPKIIKLREQILLSWTGEAVRRPSQEGEAASSRF</sequence>
<evidence type="ECO:0000256" key="1">
    <source>
        <dbReference type="SAM" id="MobiDB-lite"/>
    </source>
</evidence>
<evidence type="ECO:0000313" key="2">
    <source>
        <dbReference type="EMBL" id="BAS92729.1"/>
    </source>
</evidence>
<dbReference type="InParanoid" id="A0A0N7KKB2"/>
<proteinExistence type="predicted"/>
<dbReference type="AlphaFoldDB" id="A0A0N7KKB2"/>
<dbReference type="Proteomes" id="UP000059680">
    <property type="component" value="Chromosome 5"/>
</dbReference>
<reference evidence="2 3" key="3">
    <citation type="journal article" date="2013" name="Rice">
        <title>Improvement of the Oryza sativa Nipponbare reference genome using next generation sequence and optical map data.</title>
        <authorList>
            <person name="Kawahara Y."/>
            <person name="de la Bastide M."/>
            <person name="Hamilton J.P."/>
            <person name="Kanamori H."/>
            <person name="McCombie W.R."/>
            <person name="Ouyang S."/>
            <person name="Schwartz D.C."/>
            <person name="Tanaka T."/>
            <person name="Wu J."/>
            <person name="Zhou S."/>
            <person name="Childs K.L."/>
            <person name="Davidson R.M."/>
            <person name="Lin H."/>
            <person name="Quesada-Ocampo L."/>
            <person name="Vaillancourt B."/>
            <person name="Sakai H."/>
            <person name="Lee S.S."/>
            <person name="Kim J."/>
            <person name="Numa H."/>
            <person name="Itoh T."/>
            <person name="Buell C.R."/>
            <person name="Matsumoto T."/>
        </authorList>
    </citation>
    <scope>NUCLEOTIDE SEQUENCE [LARGE SCALE GENOMIC DNA]</scope>
    <source>
        <strain evidence="3">cv. Nipponbare</strain>
    </source>
</reference>
<organism evidence="2 3">
    <name type="scientific">Oryza sativa subsp. japonica</name>
    <name type="common">Rice</name>
    <dbReference type="NCBI Taxonomy" id="39947"/>
    <lineage>
        <taxon>Eukaryota</taxon>
        <taxon>Viridiplantae</taxon>
        <taxon>Streptophyta</taxon>
        <taxon>Embryophyta</taxon>
        <taxon>Tracheophyta</taxon>
        <taxon>Spermatophyta</taxon>
        <taxon>Magnoliopsida</taxon>
        <taxon>Liliopsida</taxon>
        <taxon>Poales</taxon>
        <taxon>Poaceae</taxon>
        <taxon>BOP clade</taxon>
        <taxon>Oryzoideae</taxon>
        <taxon>Oryzeae</taxon>
        <taxon>Oryzinae</taxon>
        <taxon>Oryza</taxon>
        <taxon>Oryza sativa</taxon>
    </lineage>
</organism>
<protein>
    <submittedName>
        <fullName evidence="2">Os05g0202900 protein</fullName>
    </submittedName>
</protein>
<accession>A0A0N7KKB2</accession>
<dbReference type="PaxDb" id="39947-A0A0N7KKB2"/>
<keyword evidence="3" id="KW-1185">Reference proteome</keyword>
<evidence type="ECO:0000313" key="3">
    <source>
        <dbReference type="Proteomes" id="UP000059680"/>
    </source>
</evidence>